<evidence type="ECO:0000313" key="3">
    <source>
        <dbReference type="EMBL" id="MBD5779044.1"/>
    </source>
</evidence>
<dbReference type="EMBL" id="JACYFG010000006">
    <property type="protein sequence ID" value="MBD5779044.1"/>
    <property type="molecule type" value="Genomic_DNA"/>
</dbReference>
<feature type="chain" id="PRO_5037346799" evidence="1">
    <location>
        <begin position="21"/>
        <end position="203"/>
    </location>
</feature>
<sequence length="203" mass="21169">MKLKTILATAAGLLATSSLFGLSSFSDDFEGDLSAWTGKSGGAHSGVIVADPLDGSNHVLAFSNSVGGGDIFTIDAVSTVGSYLLSFDYMAGAQSNGSGFLGLSLGLPGTHTWLAGTSYGGLTFNLIEDGTWHHYEAIIANPWPGQPVHLMLEDFRTPAENAYFDNLVLRDSSLAVPDSSTTSALLGLGLLGLVAIRRRVSRS</sequence>
<evidence type="ECO:0000259" key="2">
    <source>
        <dbReference type="Pfam" id="PF18205"/>
    </source>
</evidence>
<dbReference type="Gene3D" id="2.60.120.260">
    <property type="entry name" value="Galactose-binding domain-like"/>
    <property type="match status" value="1"/>
</dbReference>
<dbReference type="AlphaFoldDB" id="A0A927F717"/>
<evidence type="ECO:0000313" key="4">
    <source>
        <dbReference type="Proteomes" id="UP000622317"/>
    </source>
</evidence>
<comment type="caution">
    <text evidence="3">The sequence shown here is derived from an EMBL/GenBank/DDBJ whole genome shotgun (WGS) entry which is preliminary data.</text>
</comment>
<protein>
    <submittedName>
        <fullName evidence="3">VPDSG-CTERM sorting domain-containing protein</fullName>
    </submittedName>
</protein>
<gene>
    <name evidence="3" type="ORF">IEN85_06030</name>
</gene>
<name>A0A927F717_9BACT</name>
<proteinExistence type="predicted"/>
<evidence type="ECO:0000256" key="1">
    <source>
        <dbReference type="SAM" id="SignalP"/>
    </source>
</evidence>
<dbReference type="Pfam" id="PF18205">
    <property type="entry name" value="VPDSG-CTERM"/>
    <property type="match status" value="1"/>
</dbReference>
<reference evidence="3" key="1">
    <citation type="submission" date="2020-09" db="EMBL/GenBank/DDBJ databases">
        <title>Pelagicoccus enzymogenes sp. nov. with an EPS production, isolated from marine sediment.</title>
        <authorList>
            <person name="Feng X."/>
        </authorList>
    </citation>
    <scope>NUCLEOTIDE SEQUENCE</scope>
    <source>
        <strain evidence="3">NFK12</strain>
    </source>
</reference>
<dbReference type="RefSeq" id="WP_191616164.1">
    <property type="nucleotide sequence ID" value="NZ_JACYFG010000006.1"/>
</dbReference>
<accession>A0A927F717</accession>
<keyword evidence="4" id="KW-1185">Reference proteome</keyword>
<feature type="signal peptide" evidence="1">
    <location>
        <begin position="1"/>
        <end position="20"/>
    </location>
</feature>
<organism evidence="3 4">
    <name type="scientific">Pelagicoccus enzymogenes</name>
    <dbReference type="NCBI Taxonomy" id="2773457"/>
    <lineage>
        <taxon>Bacteria</taxon>
        <taxon>Pseudomonadati</taxon>
        <taxon>Verrucomicrobiota</taxon>
        <taxon>Opitutia</taxon>
        <taxon>Puniceicoccales</taxon>
        <taxon>Pelagicoccaceae</taxon>
        <taxon>Pelagicoccus</taxon>
    </lineage>
</organism>
<feature type="domain" description="VPDSG-CTERM protein sorting" evidence="2">
    <location>
        <begin position="175"/>
        <end position="199"/>
    </location>
</feature>
<keyword evidence="1" id="KW-0732">Signal</keyword>
<dbReference type="Proteomes" id="UP000622317">
    <property type="component" value="Unassembled WGS sequence"/>
</dbReference>
<dbReference type="InterPro" id="IPR022288">
    <property type="entry name" value="VPDSG_CTERM"/>
</dbReference>
<dbReference type="NCBIfam" id="TIGR03778">
    <property type="entry name" value="VPDSG_CTERM"/>
    <property type="match status" value="1"/>
</dbReference>